<dbReference type="KEGG" id="bban:J4G43_036590"/>
<reference evidence="1 2" key="1">
    <citation type="journal article" date="2022" name="Int. J. Syst. Evol. Microbiol.">
        <title>Strains of Bradyrhizobium barranii sp. nov. associated with legumes native to Canada are symbionts of soybeans and belong to different subspecies (subsp. barranii subsp. nov. and subsp. apii subsp. nov.) and symbiovars (sv. glycinearum and sv. septentrionale).</title>
        <authorList>
            <person name="Bromfield E.S.P."/>
            <person name="Cloutier S."/>
            <person name="Wasai-Hara S."/>
            <person name="Minamisawa K."/>
        </authorList>
    </citation>
    <scope>NUCLEOTIDE SEQUENCE [LARGE SCALE GENOMIC DNA]</scope>
    <source>
        <strain evidence="1 2">144S4</strain>
    </source>
</reference>
<dbReference type="AlphaFoldDB" id="A0A9X9XR60"/>
<sequence length="63" mass="7486">MIAEEECFRVKDANGFTICCVLHRDDLHSWGYQYAHQYLSRDEARRIATAISRLPELLKRPQY</sequence>
<proteinExistence type="predicted"/>
<dbReference type="RefSeq" id="WP_224580834.1">
    <property type="nucleotide sequence ID" value="NZ_CP086136.1"/>
</dbReference>
<evidence type="ECO:0000313" key="1">
    <source>
        <dbReference type="EMBL" id="UEM10154.1"/>
    </source>
</evidence>
<name>A0A9X9XR60_9BRAD</name>
<dbReference type="EMBL" id="CP086136">
    <property type="protein sequence ID" value="UEM10154.1"/>
    <property type="molecule type" value="Genomic_DNA"/>
</dbReference>
<protein>
    <submittedName>
        <fullName evidence="1">Uncharacterized protein</fullName>
    </submittedName>
</protein>
<dbReference type="Proteomes" id="UP000664702">
    <property type="component" value="Chromosome"/>
</dbReference>
<evidence type="ECO:0000313" key="2">
    <source>
        <dbReference type="Proteomes" id="UP000664702"/>
    </source>
</evidence>
<accession>A0A9X9XR60</accession>
<organism evidence="1 2">
    <name type="scientific">Bradyrhizobium barranii subsp. barranii</name>
    <dbReference type="NCBI Taxonomy" id="2823807"/>
    <lineage>
        <taxon>Bacteria</taxon>
        <taxon>Pseudomonadati</taxon>
        <taxon>Pseudomonadota</taxon>
        <taxon>Alphaproteobacteria</taxon>
        <taxon>Hyphomicrobiales</taxon>
        <taxon>Nitrobacteraceae</taxon>
        <taxon>Bradyrhizobium</taxon>
        <taxon>Bradyrhizobium barranii</taxon>
    </lineage>
</organism>
<gene>
    <name evidence="1" type="ORF">J4G43_036590</name>
</gene>